<evidence type="ECO:0000313" key="9">
    <source>
        <dbReference type="Proteomes" id="UP001319080"/>
    </source>
</evidence>
<comment type="caution">
    <text evidence="8">The sequence shown here is derived from an EMBL/GenBank/DDBJ whole genome shotgun (WGS) entry which is preliminary data.</text>
</comment>
<feature type="domain" description="Cytochrome C biogenesis protein transmembrane" evidence="7">
    <location>
        <begin position="7"/>
        <end position="116"/>
    </location>
</feature>
<organism evidence="8 9">
    <name type="scientific">Dawidia cretensis</name>
    <dbReference type="NCBI Taxonomy" id="2782350"/>
    <lineage>
        <taxon>Bacteria</taxon>
        <taxon>Pseudomonadati</taxon>
        <taxon>Bacteroidota</taxon>
        <taxon>Cytophagia</taxon>
        <taxon>Cytophagales</taxon>
        <taxon>Chryseotaleaceae</taxon>
        <taxon>Dawidia</taxon>
    </lineage>
</organism>
<feature type="transmembrane region" description="Helical" evidence="6">
    <location>
        <begin position="90"/>
        <end position="117"/>
    </location>
</feature>
<protein>
    <submittedName>
        <fullName evidence="8">Disulfide bond formation protein DsbD</fullName>
    </submittedName>
</protein>
<keyword evidence="3" id="KW-0201">Cytochrome c-type biogenesis</keyword>
<feature type="non-terminal residue" evidence="8">
    <location>
        <position position="118"/>
    </location>
</feature>
<feature type="transmembrane region" description="Helical" evidence="6">
    <location>
        <begin position="49"/>
        <end position="69"/>
    </location>
</feature>
<accession>A0AAP2GWH8</accession>
<dbReference type="Pfam" id="PF02683">
    <property type="entry name" value="DsbD_TM"/>
    <property type="match status" value="1"/>
</dbReference>
<dbReference type="GO" id="GO:0045454">
    <property type="term" value="P:cell redox homeostasis"/>
    <property type="evidence" value="ECO:0007669"/>
    <property type="project" value="TreeGrafter"/>
</dbReference>
<keyword evidence="5 6" id="KW-0472">Membrane</keyword>
<evidence type="ECO:0000256" key="4">
    <source>
        <dbReference type="ARBA" id="ARBA00022989"/>
    </source>
</evidence>
<dbReference type="GO" id="GO:0017004">
    <property type="term" value="P:cytochrome complex assembly"/>
    <property type="evidence" value="ECO:0007669"/>
    <property type="project" value="UniProtKB-KW"/>
</dbReference>
<feature type="transmembrane region" description="Helical" evidence="6">
    <location>
        <begin position="14"/>
        <end position="37"/>
    </location>
</feature>
<keyword evidence="9" id="KW-1185">Reference proteome</keyword>
<evidence type="ECO:0000256" key="1">
    <source>
        <dbReference type="ARBA" id="ARBA00004141"/>
    </source>
</evidence>
<name>A0AAP2GWH8_9BACT</name>
<dbReference type="Proteomes" id="UP001319080">
    <property type="component" value="Unassembled WGS sequence"/>
</dbReference>
<feature type="non-terminal residue" evidence="8">
    <location>
        <position position="1"/>
    </location>
</feature>
<evidence type="ECO:0000256" key="3">
    <source>
        <dbReference type="ARBA" id="ARBA00022748"/>
    </source>
</evidence>
<dbReference type="EMBL" id="JAHESE010000144">
    <property type="protein sequence ID" value="MBT1712543.1"/>
    <property type="molecule type" value="Genomic_DNA"/>
</dbReference>
<evidence type="ECO:0000256" key="6">
    <source>
        <dbReference type="SAM" id="Phobius"/>
    </source>
</evidence>
<dbReference type="InterPro" id="IPR003834">
    <property type="entry name" value="Cyt_c_assmbl_TM_dom"/>
</dbReference>
<keyword evidence="2 6" id="KW-0812">Transmembrane</keyword>
<gene>
    <name evidence="8" type="ORF">KK062_30190</name>
</gene>
<sequence>TKRSAGRKGAVRTAILYGISIIVIYVAAGLGITLAFGSDALNNLSTNGVFNFVFFVLLAVFGASFLGAFEIRLPHAWIDRADAQADRGGLTGIFFMAATLALVSFSCTGPIIGTLLVE</sequence>
<dbReference type="PANTHER" id="PTHR32234:SF0">
    <property type="entry name" value="THIOL:DISULFIDE INTERCHANGE PROTEIN DSBD"/>
    <property type="match status" value="1"/>
</dbReference>
<proteinExistence type="predicted"/>
<comment type="subcellular location">
    <subcellularLocation>
        <location evidence="1">Membrane</location>
        <topology evidence="1">Multi-pass membrane protein</topology>
    </subcellularLocation>
</comment>
<evidence type="ECO:0000259" key="7">
    <source>
        <dbReference type="Pfam" id="PF02683"/>
    </source>
</evidence>
<dbReference type="GO" id="GO:0015035">
    <property type="term" value="F:protein-disulfide reductase activity"/>
    <property type="evidence" value="ECO:0007669"/>
    <property type="project" value="TreeGrafter"/>
</dbReference>
<keyword evidence="4 6" id="KW-1133">Transmembrane helix</keyword>
<dbReference type="AlphaFoldDB" id="A0AAP2GWH8"/>
<evidence type="ECO:0000256" key="2">
    <source>
        <dbReference type="ARBA" id="ARBA00022692"/>
    </source>
</evidence>
<dbReference type="PANTHER" id="PTHR32234">
    <property type="entry name" value="THIOL:DISULFIDE INTERCHANGE PROTEIN DSBD"/>
    <property type="match status" value="1"/>
</dbReference>
<reference evidence="8 9" key="1">
    <citation type="submission" date="2021-05" db="EMBL/GenBank/DDBJ databases">
        <title>A Polyphasic approach of four new species of the genus Ohtaekwangia: Ohtaekwangia histidinii sp. nov., Ohtaekwangia cretensis sp. nov., Ohtaekwangia indiensis sp. nov., Ohtaekwangia reichenbachii sp. nov. from diverse environment.</title>
        <authorList>
            <person name="Octaviana S."/>
        </authorList>
    </citation>
    <scope>NUCLEOTIDE SEQUENCE [LARGE SCALE GENOMIC DNA]</scope>
    <source>
        <strain evidence="8 9">PWU5</strain>
    </source>
</reference>
<evidence type="ECO:0000313" key="8">
    <source>
        <dbReference type="EMBL" id="MBT1712543.1"/>
    </source>
</evidence>
<evidence type="ECO:0000256" key="5">
    <source>
        <dbReference type="ARBA" id="ARBA00023136"/>
    </source>
</evidence>
<dbReference type="GO" id="GO:0016020">
    <property type="term" value="C:membrane"/>
    <property type="evidence" value="ECO:0007669"/>
    <property type="project" value="UniProtKB-SubCell"/>
</dbReference>